<organism evidence="2 3">
    <name type="scientific">Vitrella brassicaformis (strain CCMP3155)</name>
    <dbReference type="NCBI Taxonomy" id="1169540"/>
    <lineage>
        <taxon>Eukaryota</taxon>
        <taxon>Sar</taxon>
        <taxon>Alveolata</taxon>
        <taxon>Colpodellida</taxon>
        <taxon>Vitrellaceae</taxon>
        <taxon>Vitrella</taxon>
    </lineage>
</organism>
<protein>
    <submittedName>
        <fullName evidence="2">Uncharacterized protein</fullName>
    </submittedName>
</protein>
<gene>
    <name evidence="2" type="ORF">Vbra_1664</name>
</gene>
<dbReference type="InParanoid" id="A0A0G4EHF7"/>
<feature type="region of interest" description="Disordered" evidence="1">
    <location>
        <begin position="418"/>
        <end position="492"/>
    </location>
</feature>
<name>A0A0G4EHF7_VITBC</name>
<feature type="compositionally biased region" description="Basic and acidic residues" evidence="1">
    <location>
        <begin position="418"/>
        <end position="435"/>
    </location>
</feature>
<accession>A0A0G4EHF7</accession>
<dbReference type="AlphaFoldDB" id="A0A0G4EHF7"/>
<dbReference type="VEuPathDB" id="CryptoDB:Vbra_1664"/>
<dbReference type="EMBL" id="CDMY01000241">
    <property type="protein sequence ID" value="CEL95926.1"/>
    <property type="molecule type" value="Genomic_DNA"/>
</dbReference>
<dbReference type="PhylomeDB" id="A0A0G4EHF7"/>
<evidence type="ECO:0000313" key="3">
    <source>
        <dbReference type="Proteomes" id="UP000041254"/>
    </source>
</evidence>
<dbReference type="Proteomes" id="UP000041254">
    <property type="component" value="Unassembled WGS sequence"/>
</dbReference>
<reference evidence="2 3" key="1">
    <citation type="submission" date="2014-11" db="EMBL/GenBank/DDBJ databases">
        <authorList>
            <person name="Zhu J."/>
            <person name="Qi W."/>
            <person name="Song R."/>
        </authorList>
    </citation>
    <scope>NUCLEOTIDE SEQUENCE [LARGE SCALE GENOMIC DNA]</scope>
</reference>
<proteinExistence type="predicted"/>
<evidence type="ECO:0000313" key="2">
    <source>
        <dbReference type="EMBL" id="CEL95926.1"/>
    </source>
</evidence>
<evidence type="ECO:0000256" key="1">
    <source>
        <dbReference type="SAM" id="MobiDB-lite"/>
    </source>
</evidence>
<keyword evidence="3" id="KW-1185">Reference proteome</keyword>
<sequence length="718" mass="79484">MAAAASSSSAAGDLPQPQVRVTLQLTLHRVNGEERLGGDRLTIHTLQTLPANHPFRNGFDEANPVMRFGWSWRVAYQEVDPYVNATRWYRVRQLSTQQLPVLDRTTISTGHRPAAAVFRRIIVLHGDQADHTLFEAHIYIYSNPDSADAFLFTTEPPVAGKEGAARFPQQGRTRAQLRADADLLCEGIQQLQKKIERSCDVCPSGGELYALVRSHFGAAKSAVSALEAVITAASLDSTQQADDAASPAAAAAAAGGGGSDCGFADSPPEEATAQMAVADADLSAAASPQPSYRIKHRSGLPPPDQPLARLRLSADELARVFGFTHPWELTRRRRVLGKTIFTGAAANYTHLTIDASKKGGVRRLWERMPLKTAFKWGQRAIHLTHLHLTRPHVFASRWCRGVWVALLEGNAAARKAINDNEKKKRRKGQAEKREEGGEEGSARPAHHVPQPASSIKVLSFDSPGEEQEEQQGGRDTSADPLPASPSPVDLSQLEEVHKMPWRYAGVRTGSRVWHTPHLRVLTLWRDNIYMPEVTHSWTQTCGHLQEFDEDSYLLRDKQDLLSKAPSLPSLQSIGPIDLFRGESGTRLEDVSFERPPASSALPDNVPAAWRLRCPLILRLGDSFDEVSKADVRSYVQFISICRPVHVHFSGWVDEDELEGEDQIDALRDLRSLAWECFEDLKALYTMAGGSCELNLMGEYWLRADLVAKWADGHTRYKV</sequence>